<dbReference type="GO" id="GO:0008713">
    <property type="term" value="F:ADP-heptose-lipopolysaccharide heptosyltransferase activity"/>
    <property type="evidence" value="ECO:0007669"/>
    <property type="project" value="TreeGrafter"/>
</dbReference>
<protein>
    <submittedName>
        <fullName evidence="3">Glycosyltransferase family 9 protein</fullName>
    </submittedName>
</protein>
<gene>
    <name evidence="3" type="ORF">HRJ53_21055</name>
</gene>
<comment type="caution">
    <text evidence="3">The sequence shown here is derived from an EMBL/GenBank/DDBJ whole genome shotgun (WGS) entry which is preliminary data.</text>
</comment>
<name>A0A7V8SZ97_9BACT</name>
<reference evidence="3" key="1">
    <citation type="submission" date="2020-06" db="EMBL/GenBank/DDBJ databases">
        <title>Legume-microbial interactions unlock mineral nutrients during tropical forest succession.</title>
        <authorList>
            <person name="Epihov D.Z."/>
        </authorList>
    </citation>
    <scope>NUCLEOTIDE SEQUENCE [LARGE SCALE GENOMIC DNA]</scope>
    <source>
        <strain evidence="3">Pan2503</strain>
    </source>
</reference>
<dbReference type="AlphaFoldDB" id="A0A7V8SZ97"/>
<dbReference type="CDD" id="cd03789">
    <property type="entry name" value="GT9_LPS_heptosyltransferase"/>
    <property type="match status" value="1"/>
</dbReference>
<dbReference type="SUPFAM" id="SSF53756">
    <property type="entry name" value="UDP-Glycosyltransferase/glycogen phosphorylase"/>
    <property type="match status" value="1"/>
</dbReference>
<dbReference type="PANTHER" id="PTHR30160:SF1">
    <property type="entry name" value="LIPOPOLYSACCHARIDE 1,2-N-ACETYLGLUCOSAMINETRANSFERASE-RELATED"/>
    <property type="match status" value="1"/>
</dbReference>
<proteinExistence type="predicted"/>
<dbReference type="Pfam" id="PF01075">
    <property type="entry name" value="Glyco_transf_9"/>
    <property type="match status" value="1"/>
</dbReference>
<sequence length="338" mass="37221">MTEPCFLVVRLGSLGDIVHTFPAVAALRESFPAAEIVWLTHPRWKELVESSELVSSIWEIETRSFASVRDILARIRKKKFTAAIDYQGLWKSAMLPFLGRVERRVGFSWHSVREFGVPLCYTERVSSTKTHIVEQNGELSRRAGARTSVALPSLTVPSKFNDAVDALLRRNRIDTYVVLSPGGGWRSKCWPPERYGELSREISRSLGLRCVINYGPGEEELLSAVKTASGDSDPLAYNGTLGFLMALLRNALCIVGGDTGPLHLAVALGTPVVALFGPTDPSRNGPYGPGARSAKELVLRSPKAVTTYKRGDQPDPSLLELPVARVFDAVRRQVEAHR</sequence>
<keyword evidence="2" id="KW-0808">Transferase</keyword>
<evidence type="ECO:0000313" key="3">
    <source>
        <dbReference type="EMBL" id="MBA0087482.1"/>
    </source>
</evidence>
<evidence type="ECO:0000256" key="1">
    <source>
        <dbReference type="ARBA" id="ARBA00022676"/>
    </source>
</evidence>
<keyword evidence="1" id="KW-0328">Glycosyltransferase</keyword>
<organism evidence="3 4">
    <name type="scientific">Candidatus Acidiferrum panamense</name>
    <dbReference type="NCBI Taxonomy" id="2741543"/>
    <lineage>
        <taxon>Bacteria</taxon>
        <taxon>Pseudomonadati</taxon>
        <taxon>Acidobacteriota</taxon>
        <taxon>Terriglobia</taxon>
        <taxon>Candidatus Acidiferrales</taxon>
        <taxon>Candidatus Acidiferrum</taxon>
    </lineage>
</organism>
<dbReference type="InterPro" id="IPR002201">
    <property type="entry name" value="Glyco_trans_9"/>
</dbReference>
<keyword evidence="4" id="KW-1185">Reference proteome</keyword>
<dbReference type="GO" id="GO:0005829">
    <property type="term" value="C:cytosol"/>
    <property type="evidence" value="ECO:0007669"/>
    <property type="project" value="TreeGrafter"/>
</dbReference>
<dbReference type="Proteomes" id="UP000567293">
    <property type="component" value="Unassembled WGS sequence"/>
</dbReference>
<dbReference type="InterPro" id="IPR051199">
    <property type="entry name" value="LPS_LOS_Heptosyltrfase"/>
</dbReference>
<dbReference type="GO" id="GO:0009244">
    <property type="term" value="P:lipopolysaccharide core region biosynthetic process"/>
    <property type="evidence" value="ECO:0007669"/>
    <property type="project" value="TreeGrafter"/>
</dbReference>
<dbReference type="EMBL" id="JACDQQ010002026">
    <property type="protein sequence ID" value="MBA0087482.1"/>
    <property type="molecule type" value="Genomic_DNA"/>
</dbReference>
<dbReference type="PANTHER" id="PTHR30160">
    <property type="entry name" value="TETRAACYLDISACCHARIDE 4'-KINASE-RELATED"/>
    <property type="match status" value="1"/>
</dbReference>
<accession>A0A7V8SZ97</accession>
<dbReference type="Gene3D" id="3.40.50.2000">
    <property type="entry name" value="Glycogen Phosphorylase B"/>
    <property type="match status" value="2"/>
</dbReference>
<evidence type="ECO:0000256" key="2">
    <source>
        <dbReference type="ARBA" id="ARBA00022679"/>
    </source>
</evidence>
<evidence type="ECO:0000313" key="4">
    <source>
        <dbReference type="Proteomes" id="UP000567293"/>
    </source>
</evidence>